<reference evidence="1 2" key="1">
    <citation type="journal article" date="2016" name="Nat. Commun.">
        <title>Thousands of microbial genomes shed light on interconnected biogeochemical processes in an aquifer system.</title>
        <authorList>
            <person name="Anantharaman K."/>
            <person name="Brown C.T."/>
            <person name="Hug L.A."/>
            <person name="Sharon I."/>
            <person name="Castelle C.J."/>
            <person name="Probst A.J."/>
            <person name="Thomas B.C."/>
            <person name="Singh A."/>
            <person name="Wilkins M.J."/>
            <person name="Karaoz U."/>
            <person name="Brodie E.L."/>
            <person name="Williams K.H."/>
            <person name="Hubbard S.S."/>
            <person name="Banfield J.F."/>
        </authorList>
    </citation>
    <scope>NUCLEOTIDE SEQUENCE [LARGE SCALE GENOMIC DNA]</scope>
</reference>
<name>A0A1F5X3J2_9BACT</name>
<dbReference type="Proteomes" id="UP000178046">
    <property type="component" value="Unassembled WGS sequence"/>
</dbReference>
<organism evidence="1 2">
    <name type="scientific">Candidatus Giovannonibacteria bacterium RIFCSPLOWO2_01_FULL_44_16</name>
    <dbReference type="NCBI Taxonomy" id="1798348"/>
    <lineage>
        <taxon>Bacteria</taxon>
        <taxon>Candidatus Giovannoniibacteriota</taxon>
    </lineage>
</organism>
<accession>A0A1F5X3J2</accession>
<dbReference type="EMBL" id="MFIA01000026">
    <property type="protein sequence ID" value="OGF82141.1"/>
    <property type="molecule type" value="Genomic_DNA"/>
</dbReference>
<comment type="caution">
    <text evidence="1">The sequence shown here is derived from an EMBL/GenBank/DDBJ whole genome shotgun (WGS) entry which is preliminary data.</text>
</comment>
<evidence type="ECO:0000313" key="2">
    <source>
        <dbReference type="Proteomes" id="UP000178046"/>
    </source>
</evidence>
<proteinExistence type="predicted"/>
<dbReference type="AlphaFoldDB" id="A0A1F5X3J2"/>
<sequence length="78" mass="9581">MPLEYRVTWVWNHFSEISDERYWDLIQKDRELEERILELERQNTPQDPTYVPPDLNHDDAGLMYSEEYLQELEQNGPR</sequence>
<protein>
    <submittedName>
        <fullName evidence="1">Uncharacterized protein</fullName>
    </submittedName>
</protein>
<evidence type="ECO:0000313" key="1">
    <source>
        <dbReference type="EMBL" id="OGF82141.1"/>
    </source>
</evidence>
<gene>
    <name evidence="1" type="ORF">A2924_00435</name>
</gene>